<dbReference type="EMBL" id="VJMH01005476">
    <property type="protein sequence ID" value="KAF0695495.1"/>
    <property type="molecule type" value="Genomic_DNA"/>
</dbReference>
<dbReference type="EMBL" id="CAADRA010005497">
    <property type="protein sequence ID" value="VFT90521.1"/>
    <property type="molecule type" value="Genomic_DNA"/>
</dbReference>
<dbReference type="OrthoDB" id="20229at2759"/>
<dbReference type="Pfam" id="PF00085">
    <property type="entry name" value="Thioredoxin"/>
    <property type="match status" value="1"/>
</dbReference>
<dbReference type="AlphaFoldDB" id="A0A485KYS4"/>
<evidence type="ECO:0000313" key="3">
    <source>
        <dbReference type="EMBL" id="KAF0695495.1"/>
    </source>
</evidence>
<name>A0A485KYS4_9STRA</name>
<dbReference type="InterPro" id="IPR013766">
    <property type="entry name" value="Thioredoxin_domain"/>
</dbReference>
<keyword evidence="1" id="KW-0812">Transmembrane</keyword>
<keyword evidence="1" id="KW-0472">Membrane</keyword>
<evidence type="ECO:0000259" key="2">
    <source>
        <dbReference type="Pfam" id="PF00085"/>
    </source>
</evidence>
<dbReference type="PANTHER" id="PTHR45663:SF11">
    <property type="entry name" value="GEO12009P1"/>
    <property type="match status" value="1"/>
</dbReference>
<feature type="domain" description="Thioredoxin" evidence="2">
    <location>
        <begin position="123"/>
        <end position="212"/>
    </location>
</feature>
<reference evidence="3" key="2">
    <citation type="submission" date="2019-06" db="EMBL/GenBank/DDBJ databases">
        <title>Genomics analysis of Aphanomyces spp. identifies a new class of oomycete effector associated with host adaptation.</title>
        <authorList>
            <person name="Gaulin E."/>
        </authorList>
    </citation>
    <scope>NUCLEOTIDE SEQUENCE</scope>
    <source>
        <strain evidence="3">CBS 578.67</strain>
    </source>
</reference>
<feature type="transmembrane region" description="Helical" evidence="1">
    <location>
        <begin position="44"/>
        <end position="60"/>
    </location>
</feature>
<sequence length="246" mass="27960">MGIQRFANTYYALNGLLLLSYGAARTQYMSEGLSKREDWFGVTREHQVIGFLFGFILINYRKKATFDGVVSMILLYTKAAVAGLFYLLDTTFFVCFVLAALILFVFVPYPKYNGPQNLTVLTPSTLQFNLKSEKGSQWLVYLYADWCDECLYHDAMFAALSLEHASDRIHFGRLDVNRYPEVAKEYKIETSAFSAKQLPSLILFKDGKECKRLPRIDAAGTVQRAILDQNGVAVYFGFKELPPKAK</sequence>
<feature type="transmembrane region" description="Helical" evidence="1">
    <location>
        <begin position="81"/>
        <end position="107"/>
    </location>
</feature>
<keyword evidence="5" id="KW-1185">Reference proteome</keyword>
<organism evidence="4 5">
    <name type="scientific">Aphanomyces stellatus</name>
    <dbReference type="NCBI Taxonomy" id="120398"/>
    <lineage>
        <taxon>Eukaryota</taxon>
        <taxon>Sar</taxon>
        <taxon>Stramenopiles</taxon>
        <taxon>Oomycota</taxon>
        <taxon>Saprolegniomycetes</taxon>
        <taxon>Saprolegniales</taxon>
        <taxon>Verrucalvaceae</taxon>
        <taxon>Aphanomyces</taxon>
    </lineage>
</organism>
<proteinExistence type="predicted"/>
<dbReference type="SUPFAM" id="SSF52833">
    <property type="entry name" value="Thioredoxin-like"/>
    <property type="match status" value="1"/>
</dbReference>
<dbReference type="Proteomes" id="UP000332933">
    <property type="component" value="Unassembled WGS sequence"/>
</dbReference>
<evidence type="ECO:0000256" key="1">
    <source>
        <dbReference type="SAM" id="Phobius"/>
    </source>
</evidence>
<dbReference type="InterPro" id="IPR036249">
    <property type="entry name" value="Thioredoxin-like_sf"/>
</dbReference>
<evidence type="ECO:0000313" key="5">
    <source>
        <dbReference type="Proteomes" id="UP000332933"/>
    </source>
</evidence>
<evidence type="ECO:0000313" key="4">
    <source>
        <dbReference type="EMBL" id="VFT90521.1"/>
    </source>
</evidence>
<keyword evidence="1" id="KW-1133">Transmembrane helix</keyword>
<dbReference type="Gene3D" id="3.40.30.10">
    <property type="entry name" value="Glutaredoxin"/>
    <property type="match status" value="1"/>
</dbReference>
<protein>
    <submittedName>
        <fullName evidence="4">Aste57867_13688 protein</fullName>
    </submittedName>
</protein>
<reference evidence="4 5" key="1">
    <citation type="submission" date="2019-03" db="EMBL/GenBank/DDBJ databases">
        <authorList>
            <person name="Gaulin E."/>
            <person name="Dumas B."/>
        </authorList>
    </citation>
    <scope>NUCLEOTIDE SEQUENCE [LARGE SCALE GENOMIC DNA]</scope>
    <source>
        <strain evidence="4">CBS 568.67</strain>
    </source>
</reference>
<accession>A0A485KYS4</accession>
<dbReference type="GO" id="GO:0005737">
    <property type="term" value="C:cytoplasm"/>
    <property type="evidence" value="ECO:0007669"/>
    <property type="project" value="TreeGrafter"/>
</dbReference>
<dbReference type="PANTHER" id="PTHR45663">
    <property type="entry name" value="GEO12009P1"/>
    <property type="match status" value="1"/>
</dbReference>
<feature type="transmembrane region" description="Helical" evidence="1">
    <location>
        <begin position="7"/>
        <end position="24"/>
    </location>
</feature>
<dbReference type="GO" id="GO:0015035">
    <property type="term" value="F:protein-disulfide reductase activity"/>
    <property type="evidence" value="ECO:0007669"/>
    <property type="project" value="TreeGrafter"/>
</dbReference>
<gene>
    <name evidence="4" type="primary">Aste57867_13688</name>
    <name evidence="3" type="ORF">As57867_013638</name>
    <name evidence="4" type="ORF">ASTE57867_13688</name>
</gene>